<dbReference type="InterPro" id="IPR013751">
    <property type="entry name" value="ACP_syn_III_N"/>
</dbReference>
<dbReference type="Pfam" id="PF08545">
    <property type="entry name" value="ACP_syn_III"/>
    <property type="match status" value="1"/>
</dbReference>
<gene>
    <name evidence="6" type="ORF">ACFQVC_39800</name>
</gene>
<organism evidence="6 7">
    <name type="scientific">Streptomyces monticola</name>
    <dbReference type="NCBI Taxonomy" id="2666263"/>
    <lineage>
        <taxon>Bacteria</taxon>
        <taxon>Bacillati</taxon>
        <taxon>Actinomycetota</taxon>
        <taxon>Actinomycetes</taxon>
        <taxon>Kitasatosporales</taxon>
        <taxon>Streptomycetaceae</taxon>
        <taxon>Streptomyces</taxon>
    </lineage>
</organism>
<dbReference type="InterPro" id="IPR013747">
    <property type="entry name" value="ACP_syn_III_C"/>
</dbReference>
<keyword evidence="2 6" id="KW-0808">Transferase</keyword>
<dbReference type="NCBIfam" id="NF006829">
    <property type="entry name" value="PRK09352.1"/>
    <property type="match status" value="1"/>
</dbReference>
<sequence>MDPRADEDRPPRHARIRSVAAYRPRRAVSNRELVAAGGLSTSDAWIRQRTGIRSRGIAGSRETLAYMGARAGRLAVTRAGLAAGEIDCVLAATMSHLDAGTSLARAIADRLPGRPRAAMDVNAACAGFCTGLELARCLISGRVYRRVLLVGAERMSDIVDPGDRTTGAIFADGAGAAVIAAADEPGVGVAAWGSSGEGQELLMRAAGPPGRAGAGGRPAYLRMQGPELYRWVMANVPEVARTAARRAGVGLDELRAFIPHQANDRMITGLSVALGLPDSVVVARDVIRSGNTSAASVPLAMDGLLAQHPELSGELALLVGFGAGVSYAGQVVRLP</sequence>
<protein>
    <submittedName>
        <fullName evidence="6">Beta-ketoacyl-ACP synthase 3</fullName>
        <ecNumber evidence="6">2.3.1.180</ecNumber>
    </submittedName>
</protein>
<keyword evidence="3 6" id="KW-0012">Acyltransferase</keyword>
<dbReference type="InterPro" id="IPR016039">
    <property type="entry name" value="Thiolase-like"/>
</dbReference>
<evidence type="ECO:0000313" key="7">
    <source>
        <dbReference type="Proteomes" id="UP001596523"/>
    </source>
</evidence>
<keyword evidence="1" id="KW-0963">Cytoplasm</keyword>
<dbReference type="EMBL" id="JBHTCF010000032">
    <property type="protein sequence ID" value="MFC7310345.1"/>
    <property type="molecule type" value="Genomic_DNA"/>
</dbReference>
<evidence type="ECO:0000256" key="2">
    <source>
        <dbReference type="ARBA" id="ARBA00022679"/>
    </source>
</evidence>
<dbReference type="PANTHER" id="PTHR34069:SF2">
    <property type="entry name" value="BETA-KETOACYL-[ACYL-CARRIER-PROTEIN] SYNTHASE III"/>
    <property type="match status" value="1"/>
</dbReference>
<evidence type="ECO:0000256" key="1">
    <source>
        <dbReference type="ARBA" id="ARBA00022490"/>
    </source>
</evidence>
<dbReference type="Pfam" id="PF08541">
    <property type="entry name" value="ACP_syn_III_C"/>
    <property type="match status" value="1"/>
</dbReference>
<keyword evidence="7" id="KW-1185">Reference proteome</keyword>
<name>A0ABW2JXU8_9ACTN</name>
<evidence type="ECO:0000256" key="3">
    <source>
        <dbReference type="ARBA" id="ARBA00023315"/>
    </source>
</evidence>
<evidence type="ECO:0000259" key="4">
    <source>
        <dbReference type="Pfam" id="PF08541"/>
    </source>
</evidence>
<feature type="domain" description="Beta-ketoacyl-[acyl-carrier-protein] synthase III C-terminal" evidence="4">
    <location>
        <begin position="245"/>
        <end position="333"/>
    </location>
</feature>
<dbReference type="GO" id="GO:0033818">
    <property type="term" value="F:beta-ketoacyl-acyl-carrier-protein synthase III activity"/>
    <property type="evidence" value="ECO:0007669"/>
    <property type="project" value="UniProtKB-EC"/>
</dbReference>
<dbReference type="CDD" id="cd00830">
    <property type="entry name" value="KAS_III"/>
    <property type="match status" value="1"/>
</dbReference>
<dbReference type="RefSeq" id="WP_381840688.1">
    <property type="nucleotide sequence ID" value="NZ_JBHTCF010000032.1"/>
</dbReference>
<evidence type="ECO:0000259" key="5">
    <source>
        <dbReference type="Pfam" id="PF08545"/>
    </source>
</evidence>
<evidence type="ECO:0000313" key="6">
    <source>
        <dbReference type="EMBL" id="MFC7310345.1"/>
    </source>
</evidence>
<dbReference type="Proteomes" id="UP001596523">
    <property type="component" value="Unassembled WGS sequence"/>
</dbReference>
<accession>A0ABW2JXU8</accession>
<dbReference type="EC" id="2.3.1.180" evidence="6"/>
<reference evidence="7" key="1">
    <citation type="journal article" date="2019" name="Int. J. Syst. Evol. Microbiol.">
        <title>The Global Catalogue of Microorganisms (GCM) 10K type strain sequencing project: providing services to taxonomists for standard genome sequencing and annotation.</title>
        <authorList>
            <consortium name="The Broad Institute Genomics Platform"/>
            <consortium name="The Broad Institute Genome Sequencing Center for Infectious Disease"/>
            <person name="Wu L."/>
            <person name="Ma J."/>
        </authorList>
    </citation>
    <scope>NUCLEOTIDE SEQUENCE [LARGE SCALE GENOMIC DNA]</scope>
    <source>
        <strain evidence="7">SYNS20</strain>
    </source>
</reference>
<dbReference type="PANTHER" id="PTHR34069">
    <property type="entry name" value="3-OXOACYL-[ACYL-CARRIER-PROTEIN] SYNTHASE 3"/>
    <property type="match status" value="1"/>
</dbReference>
<dbReference type="Gene3D" id="3.40.47.10">
    <property type="match status" value="2"/>
</dbReference>
<comment type="caution">
    <text evidence="6">The sequence shown here is derived from an EMBL/GenBank/DDBJ whole genome shotgun (WGS) entry which is preliminary data.</text>
</comment>
<dbReference type="SUPFAM" id="SSF53901">
    <property type="entry name" value="Thiolase-like"/>
    <property type="match status" value="1"/>
</dbReference>
<feature type="domain" description="Beta-ketoacyl-[acyl-carrier-protein] synthase III N-terminal" evidence="5">
    <location>
        <begin position="119"/>
        <end position="196"/>
    </location>
</feature>
<proteinExistence type="predicted"/>